<evidence type="ECO:0000313" key="2">
    <source>
        <dbReference type="EMBL" id="PNH00390.1"/>
    </source>
</evidence>
<feature type="compositionally biased region" description="Low complexity" evidence="1">
    <location>
        <begin position="98"/>
        <end position="113"/>
    </location>
</feature>
<dbReference type="Proteomes" id="UP000236333">
    <property type="component" value="Unassembled WGS sequence"/>
</dbReference>
<feature type="compositionally biased region" description="Polar residues" evidence="1">
    <location>
        <begin position="79"/>
        <end position="97"/>
    </location>
</feature>
<reference evidence="2 3" key="1">
    <citation type="journal article" date="2017" name="Mol. Biol. Evol.">
        <title>The 4-celled Tetrabaena socialis nuclear genome reveals the essential components for genetic control of cell number at the origin of multicellularity in the volvocine lineage.</title>
        <authorList>
            <person name="Featherston J."/>
            <person name="Arakaki Y."/>
            <person name="Hanschen E.R."/>
            <person name="Ferris P.J."/>
            <person name="Michod R.E."/>
            <person name="Olson B.J.S.C."/>
            <person name="Nozaki H."/>
            <person name="Durand P.M."/>
        </authorList>
    </citation>
    <scope>NUCLEOTIDE SEQUENCE [LARGE SCALE GENOMIC DNA]</scope>
    <source>
        <strain evidence="2 3">NIES-571</strain>
    </source>
</reference>
<name>A0A2J7ZJF8_9CHLO</name>
<feature type="region of interest" description="Disordered" evidence="1">
    <location>
        <begin position="285"/>
        <end position="311"/>
    </location>
</feature>
<feature type="region of interest" description="Disordered" evidence="1">
    <location>
        <begin position="79"/>
        <end position="232"/>
    </location>
</feature>
<comment type="caution">
    <text evidence="2">The sequence shown here is derived from an EMBL/GenBank/DDBJ whole genome shotgun (WGS) entry which is preliminary data.</text>
</comment>
<feature type="compositionally biased region" description="Acidic residues" evidence="1">
    <location>
        <begin position="34"/>
        <end position="46"/>
    </location>
</feature>
<organism evidence="2 3">
    <name type="scientific">Tetrabaena socialis</name>
    <dbReference type="NCBI Taxonomy" id="47790"/>
    <lineage>
        <taxon>Eukaryota</taxon>
        <taxon>Viridiplantae</taxon>
        <taxon>Chlorophyta</taxon>
        <taxon>core chlorophytes</taxon>
        <taxon>Chlorophyceae</taxon>
        <taxon>CS clade</taxon>
        <taxon>Chlamydomonadales</taxon>
        <taxon>Tetrabaenaceae</taxon>
        <taxon>Tetrabaena</taxon>
    </lineage>
</organism>
<evidence type="ECO:0000313" key="3">
    <source>
        <dbReference type="Proteomes" id="UP000236333"/>
    </source>
</evidence>
<accession>A0A2J7ZJF8</accession>
<keyword evidence="3" id="KW-1185">Reference proteome</keyword>
<dbReference type="AlphaFoldDB" id="A0A2J7ZJF8"/>
<feature type="compositionally biased region" description="Polar residues" evidence="1">
    <location>
        <begin position="145"/>
        <end position="161"/>
    </location>
</feature>
<evidence type="ECO:0000256" key="1">
    <source>
        <dbReference type="SAM" id="MobiDB-lite"/>
    </source>
</evidence>
<proteinExistence type="predicted"/>
<feature type="compositionally biased region" description="Low complexity" evidence="1">
    <location>
        <begin position="176"/>
        <end position="207"/>
    </location>
</feature>
<sequence>MPIRPASRGLARFLGLGKAASRLPPRMEYAGDASESDDDDDGDDDLPALPVRSSRPSVVNIQFGSAVVEEPVLGLLQRTTSFTQARPQPSSSFQPLTRSSSMRSMAPPSSLRGSPGGGVPQVPGPPRPTAAWPQPGQQPDAAAVATTNQRRTALLPTSANRRGSLDSAAPPPFQTALDPADPAAADAFAPPARSSSFRQHSSSAVRSPPAPPQPQPAPVHLPALRPSSLPTAQMYLSDPQAWAAAVDPSATSRPGTPAAAAAAAAIGSGISARAMLSSSSQRVLSLSGDGSGAWRRTSGPHPCAPSRGSCSFTITEDAAEGAAAE</sequence>
<gene>
    <name evidence="2" type="ORF">TSOC_013782</name>
</gene>
<protein>
    <submittedName>
        <fullName evidence="2">Uncharacterized protein</fullName>
    </submittedName>
</protein>
<dbReference type="EMBL" id="PGGS01001441">
    <property type="protein sequence ID" value="PNH00390.1"/>
    <property type="molecule type" value="Genomic_DNA"/>
</dbReference>
<feature type="region of interest" description="Disordered" evidence="1">
    <location>
        <begin position="21"/>
        <end position="57"/>
    </location>
</feature>
<feature type="compositionally biased region" description="Pro residues" evidence="1">
    <location>
        <begin position="208"/>
        <end position="219"/>
    </location>
</feature>